<accession>A0A5C8UGP0</accession>
<proteinExistence type="predicted"/>
<gene>
    <name evidence="1" type="ORF">FVP33_19105</name>
</gene>
<name>A0A5C8UGP0_9MICO</name>
<dbReference type="AlphaFoldDB" id="A0A5C8UGP0"/>
<reference evidence="1 2" key="1">
    <citation type="submission" date="2019-08" db="EMBL/GenBank/DDBJ databases">
        <title>Bacterial whole genome sequence for Glaciihabitans sp. CHu50b-6-2.</title>
        <authorList>
            <person name="Jin L."/>
        </authorList>
    </citation>
    <scope>NUCLEOTIDE SEQUENCE [LARGE SCALE GENOMIC DNA]</scope>
    <source>
        <strain evidence="1 2">CHu50b-6-2</strain>
    </source>
</reference>
<sequence length="55" mass="6215">MVRLLGPQDRLLKTIERQYPRVEVLVRGNEITLDGDADQVRAAVRLVAALVTMVR</sequence>
<keyword evidence="2" id="KW-1185">Reference proteome</keyword>
<evidence type="ECO:0000313" key="2">
    <source>
        <dbReference type="Proteomes" id="UP000321379"/>
    </source>
</evidence>
<evidence type="ECO:0000313" key="1">
    <source>
        <dbReference type="EMBL" id="TXN26688.1"/>
    </source>
</evidence>
<dbReference type="EMBL" id="VRMG01000073">
    <property type="protein sequence ID" value="TXN26688.1"/>
    <property type="molecule type" value="Genomic_DNA"/>
</dbReference>
<dbReference type="Proteomes" id="UP000321379">
    <property type="component" value="Unassembled WGS sequence"/>
</dbReference>
<organism evidence="1 2">
    <name type="scientific">Lacisediminihabitans profunda</name>
    <dbReference type="NCBI Taxonomy" id="2594790"/>
    <lineage>
        <taxon>Bacteria</taxon>
        <taxon>Bacillati</taxon>
        <taxon>Actinomycetota</taxon>
        <taxon>Actinomycetes</taxon>
        <taxon>Micrococcales</taxon>
        <taxon>Microbacteriaceae</taxon>
        <taxon>Lacisediminihabitans</taxon>
    </lineage>
</organism>
<comment type="caution">
    <text evidence="1">The sequence shown here is derived from an EMBL/GenBank/DDBJ whole genome shotgun (WGS) entry which is preliminary data.</text>
</comment>
<feature type="non-terminal residue" evidence="1">
    <location>
        <position position="55"/>
    </location>
</feature>
<protein>
    <submittedName>
        <fullName evidence="1">PhoH family protein</fullName>
    </submittedName>
</protein>